<sequence>MTEEAVSPVAESDAPATTADPGEDEKLKLAEMLGLAKKLDGTWPIFARSLDPATDPARLRGRYRAVAASTARWSIRRRYAEGNVALYALLLMIVTACAVLVAVFSVDSWQELRRAVGSLVIFFVIAWWSENRRHRQLSRLLVDPLVNVVGFGCFPVALYVRYASGPAWAVDLAGE</sequence>
<feature type="transmembrane region" description="Helical" evidence="2">
    <location>
        <begin position="112"/>
        <end position="128"/>
    </location>
</feature>
<keyword evidence="4" id="KW-1185">Reference proteome</keyword>
<evidence type="ECO:0008006" key="5">
    <source>
        <dbReference type="Google" id="ProtNLM"/>
    </source>
</evidence>
<keyword evidence="2" id="KW-1133">Transmembrane helix</keyword>
<proteinExistence type="predicted"/>
<evidence type="ECO:0000313" key="4">
    <source>
        <dbReference type="Proteomes" id="UP000651728"/>
    </source>
</evidence>
<evidence type="ECO:0000256" key="2">
    <source>
        <dbReference type="SAM" id="Phobius"/>
    </source>
</evidence>
<feature type="transmembrane region" description="Helical" evidence="2">
    <location>
        <begin position="140"/>
        <end position="160"/>
    </location>
</feature>
<feature type="region of interest" description="Disordered" evidence="1">
    <location>
        <begin position="1"/>
        <end position="22"/>
    </location>
</feature>
<dbReference type="RefSeq" id="WP_204287859.1">
    <property type="nucleotide sequence ID" value="NZ_BAABEJ010000024.1"/>
</dbReference>
<evidence type="ECO:0000313" key="3">
    <source>
        <dbReference type="EMBL" id="GIH35129.1"/>
    </source>
</evidence>
<gene>
    <name evidence="3" type="ORF">Mam01_52930</name>
</gene>
<reference evidence="3 4" key="1">
    <citation type="submission" date="2021-01" db="EMBL/GenBank/DDBJ databases">
        <title>Whole genome shotgun sequence of Microbispora amethystogenes NBRC 101907.</title>
        <authorList>
            <person name="Komaki H."/>
            <person name="Tamura T."/>
        </authorList>
    </citation>
    <scope>NUCLEOTIDE SEQUENCE [LARGE SCALE GENOMIC DNA]</scope>
    <source>
        <strain evidence="3 4">NBRC 101907</strain>
    </source>
</reference>
<protein>
    <recommendedName>
        <fullName evidence="5">DUF805 domain-containing protein</fullName>
    </recommendedName>
</protein>
<dbReference type="Proteomes" id="UP000651728">
    <property type="component" value="Unassembled WGS sequence"/>
</dbReference>
<comment type="caution">
    <text evidence="3">The sequence shown here is derived from an EMBL/GenBank/DDBJ whole genome shotgun (WGS) entry which is preliminary data.</text>
</comment>
<keyword evidence="2" id="KW-0472">Membrane</keyword>
<keyword evidence="2" id="KW-0812">Transmembrane</keyword>
<dbReference type="EMBL" id="BOOB01000042">
    <property type="protein sequence ID" value="GIH35129.1"/>
    <property type="molecule type" value="Genomic_DNA"/>
</dbReference>
<accession>A0ABQ4FJZ2</accession>
<feature type="transmembrane region" description="Helical" evidence="2">
    <location>
        <begin position="84"/>
        <end position="106"/>
    </location>
</feature>
<evidence type="ECO:0000256" key="1">
    <source>
        <dbReference type="SAM" id="MobiDB-lite"/>
    </source>
</evidence>
<name>A0ABQ4FJZ2_9ACTN</name>
<organism evidence="3 4">
    <name type="scientific">Microbispora amethystogenes</name>
    <dbReference type="NCBI Taxonomy" id="1427754"/>
    <lineage>
        <taxon>Bacteria</taxon>
        <taxon>Bacillati</taxon>
        <taxon>Actinomycetota</taxon>
        <taxon>Actinomycetes</taxon>
        <taxon>Streptosporangiales</taxon>
        <taxon>Streptosporangiaceae</taxon>
        <taxon>Microbispora</taxon>
    </lineage>
</organism>